<evidence type="ECO:0000313" key="1">
    <source>
        <dbReference type="EMBL" id="CAD2222372.1"/>
    </source>
</evidence>
<reference evidence="1 2" key="1">
    <citation type="submission" date="2020-08" db="EMBL/GenBank/DDBJ databases">
        <authorList>
            <person name="Newling K."/>
            <person name="Davey J."/>
            <person name="Forrester S."/>
        </authorList>
    </citation>
    <scope>NUCLEOTIDE SEQUENCE [LARGE SCALE GENOMIC DNA]</scope>
    <source>
        <strain evidence="2">Crithidia deanei Carvalho (ATCC PRA-265)</strain>
    </source>
</reference>
<dbReference type="AlphaFoldDB" id="A0A7G2CVN2"/>
<accession>A0A7G2CVN2</accession>
<gene>
    <name evidence="1" type="ORF">ADEAN_000991600</name>
</gene>
<dbReference type="OrthoDB" id="410307at2759"/>
<evidence type="ECO:0000313" key="2">
    <source>
        <dbReference type="Proteomes" id="UP000515908"/>
    </source>
</evidence>
<protein>
    <submittedName>
        <fullName evidence="1">HAD domain in Swiss Army Knife RNA repair proteins, putative</fullName>
    </submittedName>
</protein>
<dbReference type="Pfam" id="PF18143">
    <property type="entry name" value="HAD_SAK_2"/>
    <property type="match status" value="1"/>
</dbReference>
<keyword evidence="2" id="KW-1185">Reference proteome</keyword>
<dbReference type="Proteomes" id="UP000515908">
    <property type="component" value="Chromosome 25"/>
</dbReference>
<dbReference type="VEuPathDB" id="TriTrypDB:ADEAN_000991600"/>
<sequence length="158" mass="17445">MPGMKIIFLDCDGVVSPFNRGMGGLFNKEHMLRLKKIMDATGARIVLSSSWRVSEFGRGEVTKHLVANGMPTFIDCTPELRDRSRSHEILDWIEKNKEKYDICNFVALDDINLAASAPDKVFFAKHAVCTNSSIGLTDADVTLAIQLLGDDNNINTAA</sequence>
<organism evidence="1 2">
    <name type="scientific">Angomonas deanei</name>
    <dbReference type="NCBI Taxonomy" id="59799"/>
    <lineage>
        <taxon>Eukaryota</taxon>
        <taxon>Discoba</taxon>
        <taxon>Euglenozoa</taxon>
        <taxon>Kinetoplastea</taxon>
        <taxon>Metakinetoplastina</taxon>
        <taxon>Trypanosomatida</taxon>
        <taxon>Trypanosomatidae</taxon>
        <taxon>Strigomonadinae</taxon>
        <taxon>Angomonas</taxon>
    </lineage>
</organism>
<proteinExistence type="predicted"/>
<name>A0A7G2CVN2_9TRYP</name>
<dbReference type="EMBL" id="LR877169">
    <property type="protein sequence ID" value="CAD2222372.1"/>
    <property type="molecule type" value="Genomic_DNA"/>
</dbReference>